<proteinExistence type="predicted"/>
<accession>A0A8J5L052</accession>
<evidence type="ECO:0000256" key="1">
    <source>
        <dbReference type="SAM" id="MobiDB-lite"/>
    </source>
</evidence>
<name>A0A8J5L052_ZINOF</name>
<dbReference type="Proteomes" id="UP000734854">
    <property type="component" value="Unassembled WGS sequence"/>
</dbReference>
<sequence length="914" mass="104223">MQLPELGFPPFVLSEGLEATESGKMQSYAGVERKDEMKVWRLIQSVSTPNVVQEAGEIVITGCRRIWDSFLKELACSLVGVLLISYRLSVLIVGWIIFKAELPCSCMVSMVGPWSDVRLNSLYSKVKLGQNRWQENTWNKPVDTSNQVADIAKQKKGKKQKAMTSRTRPNITEAITTAETSQPAVSTQEDQIRSYRRMARLRYEAQRRLSRRQGSSRTLESQLNPEAELELSQQRRASLVPAETLYTTHWSEPRHRVYQHYSETRVLVTEGQQNLSLINTESYGILRREGMQLIHLGLVMIRIHALHRRNAGTNALIVLRDTGWNDDRSIIGTMEVDLSEGTQLVYIAPNLLISVEDFYHHIEIAIQTHGYEQWNSAESNLLITRGLIGRLTNTSHAGFRYNIQNVADYLASTGINAVPATPRTTAELQGMRWILQSPNTPQIRNPQGVRTSTLLDESISLAFSGYRSTGNPRPSNYNERDTEDIHEEEFAGVFFQKFGMPDTNDRWDTLGEPTGRYNFYVNYAAPPPVHFIPPTKPCWDDDDDYDDNDDEAKTKEEVVCPSIWEDTPWEDDPEFDPNGLAEEEDDPESYYLELQNQELDYPVLAPIPEETAIFPQDQVSQEEGSEQYWQQVVQRIEQIEGQLPMQNGWHNPIPLDYSFEDFIDRIPEGIPPGVWYEIYENPEQAEYEVYDVLEGIHNEVISVDQLTNNVSALNLHQEHEAAHVNTEYLEYPMFRQLEKALASTSESAISNYKQPNEPLMGQINYPPAQGTTPQFNDNGQFRGRLYEGGRWNNTVTFEFLKIKRLTPTARIPERRMPTAPEKGFGILLSGILAVGVNRLIFKNSKVVLFRLPPSKKGLLVSAVYSLVTLELFHPISDREFFIVSPTKTRDRHPHCSSPIINAVSHCKSSKAYFA</sequence>
<feature type="region of interest" description="Disordered" evidence="1">
    <location>
        <begin position="562"/>
        <end position="585"/>
    </location>
</feature>
<keyword evidence="3" id="KW-1185">Reference proteome</keyword>
<dbReference type="Pfam" id="PF01107">
    <property type="entry name" value="MP"/>
    <property type="match status" value="1"/>
</dbReference>
<reference evidence="2 3" key="1">
    <citation type="submission" date="2020-08" db="EMBL/GenBank/DDBJ databases">
        <title>Plant Genome Project.</title>
        <authorList>
            <person name="Zhang R.-G."/>
        </authorList>
    </citation>
    <scope>NUCLEOTIDE SEQUENCE [LARGE SCALE GENOMIC DNA]</scope>
    <source>
        <tissue evidence="2">Rhizome</tissue>
    </source>
</reference>
<dbReference type="EMBL" id="JACMSC010000012">
    <property type="protein sequence ID" value="KAG6496675.1"/>
    <property type="molecule type" value="Genomic_DNA"/>
</dbReference>
<evidence type="ECO:0000313" key="3">
    <source>
        <dbReference type="Proteomes" id="UP000734854"/>
    </source>
</evidence>
<comment type="caution">
    <text evidence="2">The sequence shown here is derived from an EMBL/GenBank/DDBJ whole genome shotgun (WGS) entry which is preliminary data.</text>
</comment>
<dbReference type="InterPro" id="IPR028919">
    <property type="entry name" value="Viral_movement"/>
</dbReference>
<feature type="compositionally biased region" description="Acidic residues" evidence="1">
    <location>
        <begin position="567"/>
        <end position="585"/>
    </location>
</feature>
<organism evidence="2 3">
    <name type="scientific">Zingiber officinale</name>
    <name type="common">Ginger</name>
    <name type="synonym">Amomum zingiber</name>
    <dbReference type="NCBI Taxonomy" id="94328"/>
    <lineage>
        <taxon>Eukaryota</taxon>
        <taxon>Viridiplantae</taxon>
        <taxon>Streptophyta</taxon>
        <taxon>Embryophyta</taxon>
        <taxon>Tracheophyta</taxon>
        <taxon>Spermatophyta</taxon>
        <taxon>Magnoliopsida</taxon>
        <taxon>Liliopsida</taxon>
        <taxon>Zingiberales</taxon>
        <taxon>Zingiberaceae</taxon>
        <taxon>Zingiber</taxon>
    </lineage>
</organism>
<evidence type="ECO:0008006" key="4">
    <source>
        <dbReference type="Google" id="ProtNLM"/>
    </source>
</evidence>
<protein>
    <recommendedName>
        <fullName evidence="4">Polyprotein</fullName>
    </recommendedName>
</protein>
<feature type="region of interest" description="Disordered" evidence="1">
    <location>
        <begin position="207"/>
        <end position="228"/>
    </location>
</feature>
<gene>
    <name evidence="2" type="ORF">ZIOFF_044545</name>
</gene>
<evidence type="ECO:0000313" key="2">
    <source>
        <dbReference type="EMBL" id="KAG6496675.1"/>
    </source>
</evidence>
<dbReference type="AlphaFoldDB" id="A0A8J5L052"/>